<dbReference type="AlphaFoldDB" id="A0A6P5WZD0"/>
<dbReference type="InterPro" id="IPR039298">
    <property type="entry name" value="ACOT13"/>
</dbReference>
<dbReference type="InterPro" id="IPR029069">
    <property type="entry name" value="HotDog_dom_sf"/>
</dbReference>
<dbReference type="RefSeq" id="XP_022720892.1">
    <property type="nucleotide sequence ID" value="XM_022865157.1"/>
</dbReference>
<name>A0A6P5WZD0_DURZI</name>
<evidence type="ECO:0000313" key="1">
    <source>
        <dbReference type="Proteomes" id="UP000515121"/>
    </source>
</evidence>
<sequence length="141" mass="15272">MEENLVQKSLAWLQSLVKGAIGHGLETRTLEGLRMIQAEKGFIRFDLIVPSLASDADGNWHVGAIATLIDIVGAVASYSVAQRVITTLDEHVEIDAKAIANRGTLTQVIVEVKRKGNGELIALGKQWMASNRLPVSEVSKL</sequence>
<keyword evidence="1" id="KW-1185">Reference proteome</keyword>
<evidence type="ECO:0000313" key="2">
    <source>
        <dbReference type="RefSeq" id="XP_022720892.1"/>
    </source>
</evidence>
<dbReference type="PANTHER" id="PTHR21660:SF46">
    <property type="entry name" value="SUPERFAMILY PROTEIN, PUTATIVE-RELATED"/>
    <property type="match status" value="1"/>
</dbReference>
<accession>A0A6P5WZD0</accession>
<dbReference type="Gene3D" id="3.10.129.10">
    <property type="entry name" value="Hotdog Thioesterase"/>
    <property type="match status" value="1"/>
</dbReference>
<reference evidence="2" key="1">
    <citation type="submission" date="2025-08" db="UniProtKB">
        <authorList>
            <consortium name="RefSeq"/>
        </authorList>
    </citation>
    <scope>IDENTIFICATION</scope>
    <source>
        <tissue evidence="2">Fruit stalk</tissue>
    </source>
</reference>
<dbReference type="GO" id="GO:0047617">
    <property type="term" value="F:fatty acyl-CoA hydrolase activity"/>
    <property type="evidence" value="ECO:0007669"/>
    <property type="project" value="InterPro"/>
</dbReference>
<gene>
    <name evidence="2" type="primary">LOC111278554</name>
</gene>
<dbReference type="SUPFAM" id="SSF54637">
    <property type="entry name" value="Thioesterase/thiol ester dehydrase-isomerase"/>
    <property type="match status" value="1"/>
</dbReference>
<dbReference type="Proteomes" id="UP000515121">
    <property type="component" value="Unplaced"/>
</dbReference>
<organism evidence="1 2">
    <name type="scientific">Durio zibethinus</name>
    <name type="common">Durian</name>
    <dbReference type="NCBI Taxonomy" id="66656"/>
    <lineage>
        <taxon>Eukaryota</taxon>
        <taxon>Viridiplantae</taxon>
        <taxon>Streptophyta</taxon>
        <taxon>Embryophyta</taxon>
        <taxon>Tracheophyta</taxon>
        <taxon>Spermatophyta</taxon>
        <taxon>Magnoliopsida</taxon>
        <taxon>eudicotyledons</taxon>
        <taxon>Gunneridae</taxon>
        <taxon>Pentapetalae</taxon>
        <taxon>rosids</taxon>
        <taxon>malvids</taxon>
        <taxon>Malvales</taxon>
        <taxon>Malvaceae</taxon>
        <taxon>Helicteroideae</taxon>
        <taxon>Durio</taxon>
    </lineage>
</organism>
<protein>
    <submittedName>
        <fullName evidence="2">Uncharacterized protein LOC111278554 isoform X2</fullName>
    </submittedName>
</protein>
<dbReference type="GeneID" id="111278554"/>
<proteinExistence type="predicted"/>
<dbReference type="PANTHER" id="PTHR21660">
    <property type="entry name" value="THIOESTERASE SUPERFAMILY MEMBER-RELATED"/>
    <property type="match status" value="1"/>
</dbReference>